<comment type="caution">
    <text evidence="1">The sequence shown here is derived from an EMBL/GenBank/DDBJ whole genome shotgun (WGS) entry which is preliminary data.</text>
</comment>
<evidence type="ECO:0000313" key="1">
    <source>
        <dbReference type="EMBL" id="RGI83947.1"/>
    </source>
</evidence>
<gene>
    <name evidence="1" type="ORF">DXD84_08650</name>
</gene>
<organism evidence="1 2">
    <name type="scientific">Dorea formicigenerans</name>
    <dbReference type="NCBI Taxonomy" id="39486"/>
    <lineage>
        <taxon>Bacteria</taxon>
        <taxon>Bacillati</taxon>
        <taxon>Bacillota</taxon>
        <taxon>Clostridia</taxon>
        <taxon>Lachnospirales</taxon>
        <taxon>Lachnospiraceae</taxon>
        <taxon>Dorea</taxon>
    </lineage>
</organism>
<dbReference type="EMBL" id="QSOI01000009">
    <property type="protein sequence ID" value="RGI83947.1"/>
    <property type="molecule type" value="Genomic_DNA"/>
</dbReference>
<name>A0A3E4F514_9FIRM</name>
<dbReference type="Proteomes" id="UP000260664">
    <property type="component" value="Unassembled WGS sequence"/>
</dbReference>
<sequence length="97" mass="11275">MYIPKVVKILYKNYKVEERADLHEGNEELLGQIQYLEEKILLREGTSEQQKKATLCHEIIHGLDDMYCIGLKEKQVEKLGNALYMLILDNSEMFGEG</sequence>
<evidence type="ECO:0008006" key="3">
    <source>
        <dbReference type="Google" id="ProtNLM"/>
    </source>
</evidence>
<dbReference type="RefSeq" id="WP_117495159.1">
    <property type="nucleotide sequence ID" value="NZ_JAJCNY010000037.1"/>
</dbReference>
<accession>A0A3E4F514</accession>
<evidence type="ECO:0000313" key="2">
    <source>
        <dbReference type="Proteomes" id="UP000260664"/>
    </source>
</evidence>
<reference evidence="1 2" key="1">
    <citation type="submission" date="2018-08" db="EMBL/GenBank/DDBJ databases">
        <title>A genome reference for cultivated species of the human gut microbiota.</title>
        <authorList>
            <person name="Zou Y."/>
            <person name="Xue W."/>
            <person name="Luo G."/>
        </authorList>
    </citation>
    <scope>NUCLEOTIDE SEQUENCE [LARGE SCALE GENOMIC DNA]</scope>
    <source>
        <strain evidence="1 2">TM09-19AC</strain>
    </source>
</reference>
<proteinExistence type="predicted"/>
<dbReference type="AlphaFoldDB" id="A0A3E4F514"/>
<protein>
    <recommendedName>
        <fullName evidence="3">ImmA/IrrE family metallo-endopeptidase</fullName>
    </recommendedName>
</protein>